<dbReference type="GeneID" id="54411495"/>
<dbReference type="Proteomes" id="UP000799771">
    <property type="component" value="Unassembled WGS sequence"/>
</dbReference>
<accession>A0A6A5ZYU5</accession>
<evidence type="ECO:0000313" key="1">
    <source>
        <dbReference type="EMBL" id="KAF2123578.1"/>
    </source>
</evidence>
<protein>
    <submittedName>
        <fullName evidence="1">Uncharacterized protein</fullName>
    </submittedName>
</protein>
<keyword evidence="2" id="KW-1185">Reference proteome</keyword>
<organism evidence="1 2">
    <name type="scientific">Dothidotthia symphoricarpi CBS 119687</name>
    <dbReference type="NCBI Taxonomy" id="1392245"/>
    <lineage>
        <taxon>Eukaryota</taxon>
        <taxon>Fungi</taxon>
        <taxon>Dikarya</taxon>
        <taxon>Ascomycota</taxon>
        <taxon>Pezizomycotina</taxon>
        <taxon>Dothideomycetes</taxon>
        <taxon>Pleosporomycetidae</taxon>
        <taxon>Pleosporales</taxon>
        <taxon>Dothidotthiaceae</taxon>
        <taxon>Dothidotthia</taxon>
    </lineage>
</organism>
<proteinExistence type="predicted"/>
<evidence type="ECO:0000313" key="2">
    <source>
        <dbReference type="Proteomes" id="UP000799771"/>
    </source>
</evidence>
<reference evidence="1" key="1">
    <citation type="journal article" date="2020" name="Stud. Mycol.">
        <title>101 Dothideomycetes genomes: a test case for predicting lifestyles and emergence of pathogens.</title>
        <authorList>
            <person name="Haridas S."/>
            <person name="Albert R."/>
            <person name="Binder M."/>
            <person name="Bloem J."/>
            <person name="Labutti K."/>
            <person name="Salamov A."/>
            <person name="Andreopoulos B."/>
            <person name="Baker S."/>
            <person name="Barry K."/>
            <person name="Bills G."/>
            <person name="Bluhm B."/>
            <person name="Cannon C."/>
            <person name="Castanera R."/>
            <person name="Culley D."/>
            <person name="Daum C."/>
            <person name="Ezra D."/>
            <person name="Gonzalez J."/>
            <person name="Henrissat B."/>
            <person name="Kuo A."/>
            <person name="Liang C."/>
            <person name="Lipzen A."/>
            <person name="Lutzoni F."/>
            <person name="Magnuson J."/>
            <person name="Mondo S."/>
            <person name="Nolan M."/>
            <person name="Ohm R."/>
            <person name="Pangilinan J."/>
            <person name="Park H.-J."/>
            <person name="Ramirez L."/>
            <person name="Alfaro M."/>
            <person name="Sun H."/>
            <person name="Tritt A."/>
            <person name="Yoshinaga Y."/>
            <person name="Zwiers L.-H."/>
            <person name="Turgeon B."/>
            <person name="Goodwin S."/>
            <person name="Spatafora J."/>
            <person name="Crous P."/>
            <person name="Grigoriev I."/>
        </authorList>
    </citation>
    <scope>NUCLEOTIDE SEQUENCE</scope>
    <source>
        <strain evidence="1">CBS 119687</strain>
    </source>
</reference>
<name>A0A6A5ZYU5_9PLEO</name>
<dbReference type="EMBL" id="ML977525">
    <property type="protein sequence ID" value="KAF2123578.1"/>
    <property type="molecule type" value="Genomic_DNA"/>
</dbReference>
<dbReference type="AlphaFoldDB" id="A0A6A5ZYU5"/>
<sequence>MSSSSRGCFADTFAYTPHHVPPNSGYLNVHAFRHPVSVRDAYPAGGTEYRPILERPSRSLLIQSNNQQCISDASYLDITMQLYPSRRGVSSRDKWNMYWIEETSLRVEAFIMKHRRPPTKLRERDPMSSTALLASAWDYLITQPSSTSSIPFSAWCIPTRWISRFSMAMSSIV</sequence>
<dbReference type="RefSeq" id="XP_033517972.1">
    <property type="nucleotide sequence ID" value="XM_033671063.1"/>
</dbReference>
<gene>
    <name evidence="1" type="ORF">P153DRAFT_391415</name>
</gene>